<name>A0A1Z5HUY0_9FIRM</name>
<gene>
    <name evidence="1" type="ORF">KKC1_22820</name>
</gene>
<organism evidence="1 2">
    <name type="scientific">Calderihabitans maritimus</name>
    <dbReference type="NCBI Taxonomy" id="1246530"/>
    <lineage>
        <taxon>Bacteria</taxon>
        <taxon>Bacillati</taxon>
        <taxon>Bacillota</taxon>
        <taxon>Clostridia</taxon>
        <taxon>Neomoorellales</taxon>
        <taxon>Calderihabitantaceae</taxon>
        <taxon>Calderihabitans</taxon>
    </lineage>
</organism>
<protein>
    <submittedName>
        <fullName evidence="1">Uncharacterized protein</fullName>
    </submittedName>
</protein>
<dbReference type="AlphaFoldDB" id="A0A1Z5HUY0"/>
<evidence type="ECO:0000313" key="1">
    <source>
        <dbReference type="EMBL" id="GAW93141.1"/>
    </source>
</evidence>
<reference evidence="2" key="1">
    <citation type="journal article" date="2017" name="Appl. Environ. Microbiol.">
        <title>Genomic Analysis of Calderihabitans maritimus KKC1, a Thermophilic, Hydrogenogenic, Carboxydotrophic Bacterium Isolated from Marine Sediment.</title>
        <authorList>
            <person name="Omae K."/>
            <person name="Yoneda Y."/>
            <person name="Fukuyama Y."/>
            <person name="Yoshida T."/>
            <person name="Sako Y."/>
        </authorList>
    </citation>
    <scope>NUCLEOTIDE SEQUENCE [LARGE SCALE GENOMIC DNA]</scope>
    <source>
        <strain evidence="2">KKC1</strain>
    </source>
</reference>
<dbReference type="Proteomes" id="UP000197032">
    <property type="component" value="Unassembled WGS sequence"/>
</dbReference>
<dbReference type="EMBL" id="BDGJ01000117">
    <property type="protein sequence ID" value="GAW93141.1"/>
    <property type="molecule type" value="Genomic_DNA"/>
</dbReference>
<comment type="caution">
    <text evidence="1">The sequence shown here is derived from an EMBL/GenBank/DDBJ whole genome shotgun (WGS) entry which is preliminary data.</text>
</comment>
<proteinExistence type="predicted"/>
<sequence>MNCLETYETAWWQFSFFGVKKGEKRHNNKVTVTCNEEDGR</sequence>
<keyword evidence="2" id="KW-1185">Reference proteome</keyword>
<evidence type="ECO:0000313" key="2">
    <source>
        <dbReference type="Proteomes" id="UP000197032"/>
    </source>
</evidence>
<accession>A0A1Z5HUY0</accession>